<evidence type="ECO:0000313" key="3">
    <source>
        <dbReference type="Proteomes" id="UP000219215"/>
    </source>
</evidence>
<organism evidence="2 3">
    <name type="scientific">Pseudodesulfovibrio profundus</name>
    <dbReference type="NCBI Taxonomy" id="57320"/>
    <lineage>
        <taxon>Bacteria</taxon>
        <taxon>Pseudomonadati</taxon>
        <taxon>Thermodesulfobacteriota</taxon>
        <taxon>Desulfovibrionia</taxon>
        <taxon>Desulfovibrionales</taxon>
        <taxon>Desulfovibrionaceae</taxon>
    </lineage>
</organism>
<dbReference type="AlphaFoldDB" id="A0A2C8F5V9"/>
<feature type="transmembrane region" description="Helical" evidence="1">
    <location>
        <begin position="6"/>
        <end position="28"/>
    </location>
</feature>
<name>A0A2C8F5V9_9BACT</name>
<feature type="transmembrane region" description="Helical" evidence="1">
    <location>
        <begin position="40"/>
        <end position="59"/>
    </location>
</feature>
<proteinExistence type="predicted"/>
<dbReference type="Proteomes" id="UP000219215">
    <property type="component" value="Chromosome DPRO"/>
</dbReference>
<accession>A0A2C8F5V9</accession>
<keyword evidence="1" id="KW-1133">Transmembrane helix</keyword>
<dbReference type="KEGG" id="pprf:DPRO_0618"/>
<keyword evidence="1" id="KW-0472">Membrane</keyword>
<reference evidence="3" key="1">
    <citation type="submission" date="2017-09" db="EMBL/GenBank/DDBJ databases">
        <authorList>
            <person name="Regsiter A."/>
            <person name="William W."/>
        </authorList>
    </citation>
    <scope>NUCLEOTIDE SEQUENCE [LARGE SCALE GENOMIC DNA]</scope>
    <source>
        <strain evidence="3">500-1</strain>
    </source>
</reference>
<sequence length="184" mass="21440">MKLRFASSLLIFLSAYSPLSIIFLIQDFDFAKKEVMHPEIVWPILGLSLLSCVLLWVAVRYLKSSSPPISVKSVSNRSGELINYSIPYMISFFVMDLGNLKLLLSFGFFMFIMYWLTMKTHNIFINPVLAVMGYNIYDVHYERNGNECEDFFLVKGPRLRKNERCRIVEISEQLYVVTERNPEV</sequence>
<feature type="transmembrane region" description="Helical" evidence="1">
    <location>
        <begin position="88"/>
        <end position="116"/>
    </location>
</feature>
<evidence type="ECO:0000256" key="1">
    <source>
        <dbReference type="SAM" id="Phobius"/>
    </source>
</evidence>
<keyword evidence="3" id="KW-1185">Reference proteome</keyword>
<evidence type="ECO:0000313" key="2">
    <source>
        <dbReference type="EMBL" id="SOB57502.1"/>
    </source>
</evidence>
<gene>
    <name evidence="2" type="ORF">DPRO_0618</name>
</gene>
<protein>
    <submittedName>
        <fullName evidence="2">Uncharacterized protein</fullName>
    </submittedName>
</protein>
<dbReference type="EMBL" id="LT907975">
    <property type="protein sequence ID" value="SOB57502.1"/>
    <property type="molecule type" value="Genomic_DNA"/>
</dbReference>
<keyword evidence="1" id="KW-0812">Transmembrane</keyword>